<feature type="compositionally biased region" description="Polar residues" evidence="1">
    <location>
        <begin position="16"/>
        <end position="45"/>
    </location>
</feature>
<feature type="region of interest" description="Disordered" evidence="1">
    <location>
        <begin position="13"/>
        <end position="59"/>
    </location>
</feature>
<organism evidence="2 3">
    <name type="scientific">Ambispora gerdemannii</name>
    <dbReference type="NCBI Taxonomy" id="144530"/>
    <lineage>
        <taxon>Eukaryota</taxon>
        <taxon>Fungi</taxon>
        <taxon>Fungi incertae sedis</taxon>
        <taxon>Mucoromycota</taxon>
        <taxon>Glomeromycotina</taxon>
        <taxon>Glomeromycetes</taxon>
        <taxon>Archaeosporales</taxon>
        <taxon>Ambisporaceae</taxon>
        <taxon>Ambispora</taxon>
    </lineage>
</organism>
<gene>
    <name evidence="2" type="ORF">AGERDE_LOCUS11287</name>
</gene>
<evidence type="ECO:0000313" key="3">
    <source>
        <dbReference type="Proteomes" id="UP000789831"/>
    </source>
</evidence>
<protein>
    <submittedName>
        <fullName evidence="2">5854_t:CDS:1</fullName>
    </submittedName>
</protein>
<sequence>LNGKITIEYYNEEDQSGLTKTQPVAGSNPELSENSRPGANMSGRTVSRENPADNKLLVN</sequence>
<keyword evidence="3" id="KW-1185">Reference proteome</keyword>
<evidence type="ECO:0000313" key="2">
    <source>
        <dbReference type="EMBL" id="CAG8648182.1"/>
    </source>
</evidence>
<proteinExistence type="predicted"/>
<dbReference type="Proteomes" id="UP000789831">
    <property type="component" value="Unassembled WGS sequence"/>
</dbReference>
<accession>A0A9N9DTY1</accession>
<comment type="caution">
    <text evidence="2">The sequence shown here is derived from an EMBL/GenBank/DDBJ whole genome shotgun (WGS) entry which is preliminary data.</text>
</comment>
<name>A0A9N9DTY1_9GLOM</name>
<dbReference type="AlphaFoldDB" id="A0A9N9DTY1"/>
<dbReference type="EMBL" id="CAJVPL010004493">
    <property type="protein sequence ID" value="CAG8648182.1"/>
    <property type="molecule type" value="Genomic_DNA"/>
</dbReference>
<feature type="non-terminal residue" evidence="2">
    <location>
        <position position="1"/>
    </location>
</feature>
<reference evidence="2" key="1">
    <citation type="submission" date="2021-06" db="EMBL/GenBank/DDBJ databases">
        <authorList>
            <person name="Kallberg Y."/>
            <person name="Tangrot J."/>
            <person name="Rosling A."/>
        </authorList>
    </citation>
    <scope>NUCLEOTIDE SEQUENCE</scope>
    <source>
        <strain evidence="2">MT106</strain>
    </source>
</reference>
<evidence type="ECO:0000256" key="1">
    <source>
        <dbReference type="SAM" id="MobiDB-lite"/>
    </source>
</evidence>